<comment type="similarity">
    <text evidence="4">Belongs to the pex2/pex10/pex12 family.</text>
</comment>
<dbReference type="PROSITE" id="PS50089">
    <property type="entry name" value="ZF_RING_2"/>
    <property type="match status" value="1"/>
</dbReference>
<evidence type="ECO:0000256" key="7">
    <source>
        <dbReference type="ARBA" id="ARBA00022593"/>
    </source>
</evidence>
<dbReference type="PANTHER" id="PTHR23350:SF0">
    <property type="entry name" value="PEROXISOME BIOGENESIS FACTOR 10"/>
    <property type="match status" value="1"/>
</dbReference>
<comment type="caution">
    <text evidence="21">The sequence shown here is derived from an EMBL/GenBank/DDBJ whole genome shotgun (WGS) entry which is preliminary data.</text>
</comment>
<evidence type="ECO:0000256" key="16">
    <source>
        <dbReference type="ARBA" id="ARBA00023136"/>
    </source>
</evidence>
<evidence type="ECO:0000313" key="22">
    <source>
        <dbReference type="Proteomes" id="UP001189429"/>
    </source>
</evidence>
<dbReference type="EC" id="2.3.2.27" evidence="5"/>
<keyword evidence="7" id="KW-0962">Peroxisome biogenesis</keyword>
<reference evidence="21" key="1">
    <citation type="submission" date="2023-10" db="EMBL/GenBank/DDBJ databases">
        <authorList>
            <person name="Chen Y."/>
            <person name="Shah S."/>
            <person name="Dougan E. K."/>
            <person name="Thang M."/>
            <person name="Chan C."/>
        </authorList>
    </citation>
    <scope>NUCLEOTIDE SEQUENCE [LARGE SCALE GENOMIC DNA]</scope>
</reference>
<dbReference type="InterPro" id="IPR017907">
    <property type="entry name" value="Znf_RING_CS"/>
</dbReference>
<evidence type="ECO:0000313" key="21">
    <source>
        <dbReference type="EMBL" id="CAK0827202.1"/>
    </source>
</evidence>
<protein>
    <recommendedName>
        <fullName evidence="5">RING-type E3 ubiquitin transferase</fullName>
        <ecNumber evidence="5">2.3.2.27</ecNumber>
    </recommendedName>
</protein>
<feature type="region of interest" description="Disordered" evidence="19">
    <location>
        <begin position="1"/>
        <end position="88"/>
    </location>
</feature>
<dbReference type="Proteomes" id="UP001189429">
    <property type="component" value="Unassembled WGS sequence"/>
</dbReference>
<organism evidence="21 22">
    <name type="scientific">Prorocentrum cordatum</name>
    <dbReference type="NCBI Taxonomy" id="2364126"/>
    <lineage>
        <taxon>Eukaryota</taxon>
        <taxon>Sar</taxon>
        <taxon>Alveolata</taxon>
        <taxon>Dinophyceae</taxon>
        <taxon>Prorocentrales</taxon>
        <taxon>Prorocentraceae</taxon>
        <taxon>Prorocentrum</taxon>
    </lineage>
</organism>
<evidence type="ECO:0000256" key="17">
    <source>
        <dbReference type="ARBA" id="ARBA00023140"/>
    </source>
</evidence>
<dbReference type="InterPro" id="IPR013083">
    <property type="entry name" value="Znf_RING/FYVE/PHD"/>
</dbReference>
<keyword evidence="22" id="KW-1185">Reference proteome</keyword>
<keyword evidence="15" id="KW-1133">Transmembrane helix</keyword>
<evidence type="ECO:0000256" key="18">
    <source>
        <dbReference type="PROSITE-ProRule" id="PRU00175"/>
    </source>
</evidence>
<accession>A0ABN9S849</accession>
<proteinExistence type="inferred from homology"/>
<keyword evidence="6" id="KW-0813">Transport</keyword>
<dbReference type="EMBL" id="CAUYUJ010009594">
    <property type="protein sequence ID" value="CAK0827202.1"/>
    <property type="molecule type" value="Genomic_DNA"/>
</dbReference>
<evidence type="ECO:0000256" key="9">
    <source>
        <dbReference type="ARBA" id="ARBA00022692"/>
    </source>
</evidence>
<feature type="compositionally biased region" description="Low complexity" evidence="19">
    <location>
        <begin position="70"/>
        <end position="82"/>
    </location>
</feature>
<keyword evidence="12" id="KW-0833">Ubl conjugation pathway</keyword>
<dbReference type="InterPro" id="IPR006845">
    <property type="entry name" value="Pex_N"/>
</dbReference>
<dbReference type="InterPro" id="IPR025654">
    <property type="entry name" value="PEX2/10"/>
</dbReference>
<dbReference type="CDD" id="cd16527">
    <property type="entry name" value="RING-HC_PEX10"/>
    <property type="match status" value="1"/>
</dbReference>
<keyword evidence="10" id="KW-0479">Metal-binding</keyword>
<evidence type="ECO:0000256" key="6">
    <source>
        <dbReference type="ARBA" id="ARBA00022448"/>
    </source>
</evidence>
<keyword evidence="14" id="KW-0653">Protein transport</keyword>
<evidence type="ECO:0000256" key="8">
    <source>
        <dbReference type="ARBA" id="ARBA00022679"/>
    </source>
</evidence>
<evidence type="ECO:0000256" key="3">
    <source>
        <dbReference type="ARBA" id="ARBA00004906"/>
    </source>
</evidence>
<evidence type="ECO:0000256" key="1">
    <source>
        <dbReference type="ARBA" id="ARBA00000900"/>
    </source>
</evidence>
<dbReference type="PANTHER" id="PTHR23350">
    <property type="entry name" value="PEROXISOME ASSEMBLY PROTEIN 10"/>
    <property type="match status" value="1"/>
</dbReference>
<dbReference type="Gene3D" id="3.30.40.10">
    <property type="entry name" value="Zinc/RING finger domain, C3HC4 (zinc finger)"/>
    <property type="match status" value="1"/>
</dbReference>
<evidence type="ECO:0000256" key="4">
    <source>
        <dbReference type="ARBA" id="ARBA00008704"/>
    </source>
</evidence>
<evidence type="ECO:0000256" key="13">
    <source>
        <dbReference type="ARBA" id="ARBA00022833"/>
    </source>
</evidence>
<gene>
    <name evidence="21" type="ORF">PCOR1329_LOCUS26800</name>
</gene>
<keyword evidence="8" id="KW-0808">Transferase</keyword>
<sequence length="364" mass="38309">GRVWQDHEEPEAGAADPTTAPCAPRGRRSTSAGLRRAQTAASALWRRGPHGGGGAEAPALRAPGGRRARPPQGRALPGAAAPVPVRGSPREEVLGHRRAVPWQPLAALASDGVYLVATAVLSGSTLGEEYCELVAVTPALRRASRARRLAAAGLLLLAPAALQQLTAGSGPPRGGGASPCGRLRRALASLVARVFCSSDLAAFYVFGAFRHLSDRCTGIRALSLAERPHRSFSYRPIGFVLFAQILSQACAAVLQWRRGRGGATDSDAKAVARVAAFVSEHSSTIPCPANPKRQPTCNVCFCPAEHATATVCGHIFCWDCIANWCVIKASCPLCRAAVLPQQLLPLSHYEAPPRGKAREAAWPD</sequence>
<evidence type="ECO:0000256" key="10">
    <source>
        <dbReference type="ARBA" id="ARBA00022723"/>
    </source>
</evidence>
<evidence type="ECO:0000256" key="12">
    <source>
        <dbReference type="ARBA" id="ARBA00022786"/>
    </source>
</evidence>
<evidence type="ECO:0000256" key="5">
    <source>
        <dbReference type="ARBA" id="ARBA00012483"/>
    </source>
</evidence>
<dbReference type="Pfam" id="PF04757">
    <property type="entry name" value="Pex2_Pex12"/>
    <property type="match status" value="1"/>
</dbReference>
<name>A0ABN9S849_9DINO</name>
<dbReference type="SUPFAM" id="SSF57850">
    <property type="entry name" value="RING/U-box"/>
    <property type="match status" value="1"/>
</dbReference>
<keyword evidence="9" id="KW-0812">Transmembrane</keyword>
<feature type="domain" description="RING-type" evidence="20">
    <location>
        <begin position="297"/>
        <end position="335"/>
    </location>
</feature>
<evidence type="ECO:0000256" key="11">
    <source>
        <dbReference type="ARBA" id="ARBA00022771"/>
    </source>
</evidence>
<evidence type="ECO:0000256" key="15">
    <source>
        <dbReference type="ARBA" id="ARBA00022989"/>
    </source>
</evidence>
<dbReference type="InterPro" id="IPR001841">
    <property type="entry name" value="Znf_RING"/>
</dbReference>
<comment type="catalytic activity">
    <reaction evidence="1">
        <text>S-ubiquitinyl-[E2 ubiquitin-conjugating enzyme]-L-cysteine + [acceptor protein]-L-lysine = [E2 ubiquitin-conjugating enzyme]-L-cysteine + N(6)-ubiquitinyl-[acceptor protein]-L-lysine.</text>
        <dbReference type="EC" id="2.3.2.27"/>
    </reaction>
</comment>
<keyword evidence="16" id="KW-0472">Membrane</keyword>
<dbReference type="SMART" id="SM00184">
    <property type="entry name" value="RING"/>
    <property type="match status" value="1"/>
</dbReference>
<keyword evidence="17" id="KW-0576">Peroxisome</keyword>
<evidence type="ECO:0000259" key="20">
    <source>
        <dbReference type="PROSITE" id="PS50089"/>
    </source>
</evidence>
<keyword evidence="13" id="KW-0862">Zinc</keyword>
<evidence type="ECO:0000256" key="19">
    <source>
        <dbReference type="SAM" id="MobiDB-lite"/>
    </source>
</evidence>
<feature type="non-terminal residue" evidence="21">
    <location>
        <position position="1"/>
    </location>
</feature>
<dbReference type="Pfam" id="PF13639">
    <property type="entry name" value="zf-RING_2"/>
    <property type="match status" value="1"/>
</dbReference>
<dbReference type="PROSITE" id="PS00518">
    <property type="entry name" value="ZF_RING_1"/>
    <property type="match status" value="1"/>
</dbReference>
<keyword evidence="11 18" id="KW-0863">Zinc-finger</keyword>
<comment type="subcellular location">
    <subcellularLocation>
        <location evidence="2">Peroxisome membrane</location>
        <topology evidence="2">Multi-pass membrane protein</topology>
    </subcellularLocation>
</comment>
<evidence type="ECO:0000256" key="14">
    <source>
        <dbReference type="ARBA" id="ARBA00022927"/>
    </source>
</evidence>
<evidence type="ECO:0000256" key="2">
    <source>
        <dbReference type="ARBA" id="ARBA00004585"/>
    </source>
</evidence>
<comment type="pathway">
    <text evidence="3">Protein modification; protein ubiquitination.</text>
</comment>